<sequence>MKLENWETALANVLLARKTAPFEWGENDCCLFAADCVQAQTGQDYAAAYRDRYTSGRGALRVLRNEGHASLADAVTAALGAPMKNPLFAQRGDVVLINTEADPAVGVVFAGACQFLSEHGLTQRPITDISAAWRIE</sequence>
<protein>
    <recommendedName>
        <fullName evidence="1">DUF6950 domain-containing protein</fullName>
    </recommendedName>
</protein>
<gene>
    <name evidence="2" type="ORF">K6Y31_20690</name>
</gene>
<proteinExistence type="predicted"/>
<keyword evidence="3" id="KW-1185">Reference proteome</keyword>
<accession>A0ABS8WG02</accession>
<evidence type="ECO:0000259" key="1">
    <source>
        <dbReference type="Pfam" id="PF22262"/>
    </source>
</evidence>
<evidence type="ECO:0000313" key="2">
    <source>
        <dbReference type="EMBL" id="MCE2597195.1"/>
    </source>
</evidence>
<feature type="domain" description="DUF6950" evidence="1">
    <location>
        <begin position="1"/>
        <end position="135"/>
    </location>
</feature>
<dbReference type="InterPro" id="IPR053802">
    <property type="entry name" value="DUF6950"/>
</dbReference>
<dbReference type="RefSeq" id="WP_233054943.1">
    <property type="nucleotide sequence ID" value="NZ_JAIMJA010000035.1"/>
</dbReference>
<organism evidence="2 3">
    <name type="scientific">Motilimonas cestriensis</name>
    <dbReference type="NCBI Taxonomy" id="2742685"/>
    <lineage>
        <taxon>Bacteria</taxon>
        <taxon>Pseudomonadati</taxon>
        <taxon>Pseudomonadota</taxon>
        <taxon>Gammaproteobacteria</taxon>
        <taxon>Alteromonadales</taxon>
        <taxon>Alteromonadales genera incertae sedis</taxon>
        <taxon>Motilimonas</taxon>
    </lineage>
</organism>
<dbReference type="Proteomes" id="UP001201273">
    <property type="component" value="Unassembled WGS sequence"/>
</dbReference>
<reference evidence="2 3" key="1">
    <citation type="journal article" date="2022" name="Environ. Microbiol. Rep.">
        <title>Eco-phylogenetic analyses reveal divergent evolution of vitamin B12 metabolism in the marine bacterial family 'Psychromonadaceae'.</title>
        <authorList>
            <person name="Jin X."/>
            <person name="Yang Y."/>
            <person name="Cao H."/>
            <person name="Gao B."/>
            <person name="Zhao Z."/>
        </authorList>
    </citation>
    <scope>NUCLEOTIDE SEQUENCE [LARGE SCALE GENOMIC DNA]</scope>
    <source>
        <strain evidence="2 3">MKS20</strain>
    </source>
</reference>
<name>A0ABS8WG02_9GAMM</name>
<evidence type="ECO:0000313" key="3">
    <source>
        <dbReference type="Proteomes" id="UP001201273"/>
    </source>
</evidence>
<comment type="caution">
    <text evidence="2">The sequence shown here is derived from an EMBL/GenBank/DDBJ whole genome shotgun (WGS) entry which is preliminary data.</text>
</comment>
<dbReference type="EMBL" id="JAIMJA010000035">
    <property type="protein sequence ID" value="MCE2597195.1"/>
    <property type="molecule type" value="Genomic_DNA"/>
</dbReference>
<dbReference type="Pfam" id="PF22262">
    <property type="entry name" value="DUF6950"/>
    <property type="match status" value="1"/>
</dbReference>